<sequence>MLPSAPSPTWSNEIHTLRPPLLRSAALHHLGDLLHAAVAGMASDHQISKYH</sequence>
<organism evidence="1 2">
    <name type="scientific">Mycobacterium indicus pranii (strain DSM 45239 / MTCC 9506)</name>
    <dbReference type="NCBI Taxonomy" id="1232724"/>
    <lineage>
        <taxon>Bacteria</taxon>
        <taxon>Bacillati</taxon>
        <taxon>Actinomycetota</taxon>
        <taxon>Actinomycetes</taxon>
        <taxon>Mycobacteriales</taxon>
        <taxon>Mycobacteriaceae</taxon>
        <taxon>Mycobacterium</taxon>
        <taxon>Mycobacterium avium complex (MAC)</taxon>
    </lineage>
</organism>
<dbReference type="AlphaFoldDB" id="J9WFQ9"/>
<proteinExistence type="predicted"/>
<gene>
    <name evidence="1" type="ORF">MIP_03134</name>
</gene>
<reference evidence="1 2" key="2">
    <citation type="journal article" date="2012" name="Nucleic Acids Res.">
        <title>Massive gene acquisitions in Mycobacterium indicus pranii provide a perspective on mycobacterial evolution.</title>
        <authorList>
            <person name="Saini V."/>
            <person name="Raghuvanshi S."/>
            <person name="Khurana J.P."/>
            <person name="Ahmed N."/>
            <person name="Hasnain S.E."/>
            <person name="Tyagi A.K."/>
            <person name="Tyagi A.K."/>
        </authorList>
    </citation>
    <scope>NUCLEOTIDE SEQUENCE [LARGE SCALE GENOMIC DNA]</scope>
    <source>
        <strain evidence="2">DSM 45239 / MTCC 9506</strain>
    </source>
</reference>
<protein>
    <submittedName>
        <fullName evidence="1">Uncharacterized protein</fullName>
    </submittedName>
</protein>
<evidence type="ECO:0000313" key="2">
    <source>
        <dbReference type="Proteomes" id="UP000007329"/>
    </source>
</evidence>
<accession>J9WFQ9</accession>
<dbReference type="KEGG" id="mid:MIP_03134"/>
<dbReference type="Proteomes" id="UP000007329">
    <property type="component" value="Chromosome"/>
</dbReference>
<name>J9WFQ9_MYCIP</name>
<evidence type="ECO:0000313" key="1">
    <source>
        <dbReference type="EMBL" id="AFS14151.1"/>
    </source>
</evidence>
<dbReference type="EMBL" id="CP002275">
    <property type="protein sequence ID" value="AFS14151.1"/>
    <property type="molecule type" value="Genomic_DNA"/>
</dbReference>
<dbReference type="HOGENOM" id="CLU_3101102_0_0_11"/>
<reference evidence="1 2" key="1">
    <citation type="journal article" date="2007" name="PLoS ONE">
        <title>Molecular analysis of a leprosy immunotherapeutic bacillus provides insights into Mycobacterium evolution.</title>
        <authorList>
            <person name="Ahmed N."/>
            <person name="Saini V."/>
            <person name="Raghuvanshi S."/>
            <person name="Khurana J.P."/>
            <person name="Tyagi A.K."/>
            <person name="Tyagi A.K."/>
            <person name="Hasnain S.E."/>
        </authorList>
    </citation>
    <scope>NUCLEOTIDE SEQUENCE [LARGE SCALE GENOMIC DNA]</scope>
    <source>
        <strain evidence="1">MTCC 9506</strain>
    </source>
</reference>